<dbReference type="Proteomes" id="UP000184510">
    <property type="component" value="Unassembled WGS sequence"/>
</dbReference>
<sequence>MRSEERLNEGSPIAQELFWGREVMNHQSMVGIASGMPSKECQVGRGDILEVKVSMSMGCIVVQELADGYGKFSDLPKCISFVYAKS</sequence>
<dbReference type="STRING" id="1123071.SAMN02745181_1321"/>
<evidence type="ECO:0000313" key="1">
    <source>
        <dbReference type="EMBL" id="SHJ15468.1"/>
    </source>
</evidence>
<dbReference type="AlphaFoldDB" id="A0A1M6GZW3"/>
<protein>
    <submittedName>
        <fullName evidence="1">Uncharacterized protein</fullName>
    </submittedName>
</protein>
<name>A0A1M6GZW3_9BACT</name>
<accession>A0A1M6GZW3</accession>
<reference evidence="1 2" key="1">
    <citation type="submission" date="2016-11" db="EMBL/GenBank/DDBJ databases">
        <authorList>
            <person name="Jaros S."/>
            <person name="Januszkiewicz K."/>
            <person name="Wedrychowicz H."/>
        </authorList>
    </citation>
    <scope>NUCLEOTIDE SEQUENCE [LARGE SCALE GENOMIC DNA]</scope>
    <source>
        <strain evidence="1 2">DSM 18772</strain>
    </source>
</reference>
<gene>
    <name evidence="1" type="ORF">SAMN02745181_1321</name>
</gene>
<keyword evidence="2" id="KW-1185">Reference proteome</keyword>
<evidence type="ECO:0000313" key="2">
    <source>
        <dbReference type="Proteomes" id="UP000184510"/>
    </source>
</evidence>
<dbReference type="InParanoid" id="A0A1M6GZW3"/>
<organism evidence="1 2">
    <name type="scientific">Rubritalea squalenifaciens DSM 18772</name>
    <dbReference type="NCBI Taxonomy" id="1123071"/>
    <lineage>
        <taxon>Bacteria</taxon>
        <taxon>Pseudomonadati</taxon>
        <taxon>Verrucomicrobiota</taxon>
        <taxon>Verrucomicrobiia</taxon>
        <taxon>Verrucomicrobiales</taxon>
        <taxon>Rubritaleaceae</taxon>
        <taxon>Rubritalea</taxon>
    </lineage>
</organism>
<dbReference type="EMBL" id="FQYR01000003">
    <property type="protein sequence ID" value="SHJ15468.1"/>
    <property type="molecule type" value="Genomic_DNA"/>
</dbReference>
<proteinExistence type="predicted"/>